<evidence type="ECO:0000313" key="2">
    <source>
        <dbReference type="EMBL" id="VDL74522.1"/>
    </source>
</evidence>
<evidence type="ECO:0000313" key="4">
    <source>
        <dbReference type="WBParaSite" id="NBR_0001093201-mRNA-1"/>
    </source>
</evidence>
<evidence type="ECO:0000313" key="3">
    <source>
        <dbReference type="Proteomes" id="UP000271162"/>
    </source>
</evidence>
<sequence length="88" mass="9795">MKSIACLLLLATVSSCLKLPWGPNCRSGNYYTGKEHELPKDIATAIQKNSKAKAMLGDYVRLKLTGNPATVEELDYKEYKKYTHCKAA</sequence>
<evidence type="ECO:0000256" key="1">
    <source>
        <dbReference type="SAM" id="SignalP"/>
    </source>
</evidence>
<dbReference type="Proteomes" id="UP000271162">
    <property type="component" value="Unassembled WGS sequence"/>
</dbReference>
<feature type="chain" id="PRO_5043125425" evidence="1">
    <location>
        <begin position="17"/>
        <end position="88"/>
    </location>
</feature>
<protein>
    <submittedName>
        <fullName evidence="4">Lipoprotein</fullName>
    </submittedName>
</protein>
<feature type="signal peptide" evidence="1">
    <location>
        <begin position="1"/>
        <end position="16"/>
    </location>
</feature>
<proteinExistence type="predicted"/>
<keyword evidence="1" id="KW-0732">Signal</keyword>
<organism evidence="4">
    <name type="scientific">Nippostrongylus brasiliensis</name>
    <name type="common">Rat hookworm</name>
    <dbReference type="NCBI Taxonomy" id="27835"/>
    <lineage>
        <taxon>Eukaryota</taxon>
        <taxon>Metazoa</taxon>
        <taxon>Ecdysozoa</taxon>
        <taxon>Nematoda</taxon>
        <taxon>Chromadorea</taxon>
        <taxon>Rhabditida</taxon>
        <taxon>Rhabditina</taxon>
        <taxon>Rhabditomorpha</taxon>
        <taxon>Strongyloidea</taxon>
        <taxon>Heligmosomidae</taxon>
        <taxon>Nippostrongylus</taxon>
    </lineage>
</organism>
<dbReference type="WBParaSite" id="NBR_0001093201-mRNA-1">
    <property type="protein sequence ID" value="NBR_0001093201-mRNA-1"/>
    <property type="gene ID" value="NBR_0001093201"/>
</dbReference>
<dbReference type="EMBL" id="UYSL01020417">
    <property type="protein sequence ID" value="VDL74522.1"/>
    <property type="molecule type" value="Genomic_DNA"/>
</dbReference>
<reference evidence="4" key="1">
    <citation type="submission" date="2017-02" db="UniProtKB">
        <authorList>
            <consortium name="WormBaseParasite"/>
        </authorList>
    </citation>
    <scope>IDENTIFICATION</scope>
</reference>
<accession>A0A0N4Y4T1</accession>
<dbReference type="AlphaFoldDB" id="A0A0N4Y4T1"/>
<name>A0A0N4Y4T1_NIPBR</name>
<reference evidence="2 3" key="2">
    <citation type="submission" date="2018-11" db="EMBL/GenBank/DDBJ databases">
        <authorList>
            <consortium name="Pathogen Informatics"/>
        </authorList>
    </citation>
    <scope>NUCLEOTIDE SEQUENCE [LARGE SCALE GENOMIC DNA]</scope>
</reference>
<keyword evidence="3" id="KW-1185">Reference proteome</keyword>
<dbReference type="PROSITE" id="PS51257">
    <property type="entry name" value="PROKAR_LIPOPROTEIN"/>
    <property type="match status" value="1"/>
</dbReference>
<gene>
    <name evidence="2" type="ORF">NBR_LOCUS10933</name>
</gene>